<evidence type="ECO:0000256" key="2">
    <source>
        <dbReference type="ARBA" id="ARBA00004050"/>
    </source>
</evidence>
<evidence type="ECO:0000256" key="3">
    <source>
        <dbReference type="ARBA" id="ARBA00004141"/>
    </source>
</evidence>
<dbReference type="InterPro" id="IPR000701">
    <property type="entry name" value="SuccDH_FuR_B_TM-su"/>
</dbReference>
<evidence type="ECO:0000256" key="8">
    <source>
        <dbReference type="ARBA" id="ARBA00022723"/>
    </source>
</evidence>
<dbReference type="Pfam" id="PF01127">
    <property type="entry name" value="Sdh_cyt"/>
    <property type="match status" value="1"/>
</dbReference>
<dbReference type="InterPro" id="IPR014314">
    <property type="entry name" value="Succ_DH_cytb556"/>
</dbReference>
<keyword evidence="10" id="KW-0408">Iron</keyword>
<evidence type="ECO:0000256" key="6">
    <source>
        <dbReference type="ARBA" id="ARBA00022617"/>
    </source>
</evidence>
<dbReference type="InterPro" id="IPR034804">
    <property type="entry name" value="SQR/QFR_C/D"/>
</dbReference>
<feature type="transmembrane region" description="Helical" evidence="13">
    <location>
        <begin position="65"/>
        <end position="83"/>
    </location>
</feature>
<evidence type="ECO:0000256" key="1">
    <source>
        <dbReference type="ARBA" id="ARBA00001971"/>
    </source>
</evidence>
<evidence type="ECO:0000256" key="12">
    <source>
        <dbReference type="ARBA" id="ARBA00025912"/>
    </source>
</evidence>
<dbReference type="RefSeq" id="WP_263529971.1">
    <property type="nucleotide sequence ID" value="NZ_JAOVZB010000002.1"/>
</dbReference>
<accession>A0ABT2YRU2</accession>
<comment type="subcellular location">
    <subcellularLocation>
        <location evidence="3">Membrane</location>
        <topology evidence="3">Multi-pass membrane protein</topology>
    </subcellularLocation>
</comment>
<comment type="caution">
    <text evidence="14">The sequence shown here is derived from an EMBL/GenBank/DDBJ whole genome shotgun (WGS) entry which is preliminary data.</text>
</comment>
<keyword evidence="9 13" id="KW-1133">Transmembrane helix</keyword>
<name>A0ABT2YRU2_9GAMM</name>
<reference evidence="14 15" key="1">
    <citation type="submission" date="2022-10" db="EMBL/GenBank/DDBJ databases">
        <title>Marinomonas transparenta sp. nov. and Marinomonas sargassi sp. nov., isolated from marine alga (Sargassum natans (L.) Gaillon).</title>
        <authorList>
            <person name="Wang Y."/>
        </authorList>
    </citation>
    <scope>NUCLEOTIDE SEQUENCE [LARGE SCALE GENOMIC DNA]</scope>
    <source>
        <strain evidence="14 15">C2222</strain>
    </source>
</reference>
<dbReference type="PANTHER" id="PTHR10978">
    <property type="entry name" value="SUCCINATE DEHYDROGENASE CYTOCHROME B560 SUBUNIT"/>
    <property type="match status" value="1"/>
</dbReference>
<evidence type="ECO:0000313" key="15">
    <source>
        <dbReference type="Proteomes" id="UP001209713"/>
    </source>
</evidence>
<keyword evidence="7 13" id="KW-0812">Transmembrane</keyword>
<comment type="function">
    <text evidence="2">Membrane-anchoring subunit of succinate dehydrogenase (SDH).</text>
</comment>
<evidence type="ECO:0000313" key="14">
    <source>
        <dbReference type="EMBL" id="MCV2402591.1"/>
    </source>
</evidence>
<dbReference type="SUPFAM" id="SSF81343">
    <property type="entry name" value="Fumarate reductase respiratory complex transmembrane subunits"/>
    <property type="match status" value="1"/>
</dbReference>
<proteinExistence type="inferred from homology"/>
<comment type="similarity">
    <text evidence="4">Belongs to the cytochrome b560 family.</text>
</comment>
<evidence type="ECO:0000256" key="7">
    <source>
        <dbReference type="ARBA" id="ARBA00022692"/>
    </source>
</evidence>
<gene>
    <name evidence="14" type="primary">sdhC</name>
    <name evidence="14" type="ORF">OFY17_06750</name>
</gene>
<evidence type="ECO:0000256" key="5">
    <source>
        <dbReference type="ARBA" id="ARBA00020076"/>
    </source>
</evidence>
<sequence>MNKKRPVNLELNTISLPITAIASILHRVSAVIIWVALAFFLPTLYISLGSPEGFDSVKSMVSENFLAQFVIWGFLTAGGYYAMAGMKHIIQDMGHFEELESGMLISKVVIGVGIVISLLFGAWIWA</sequence>
<keyword evidence="11 13" id="KW-0472">Membrane</keyword>
<dbReference type="PROSITE" id="PS01000">
    <property type="entry name" value="SDH_CYT_1"/>
    <property type="match status" value="1"/>
</dbReference>
<keyword evidence="15" id="KW-1185">Reference proteome</keyword>
<organism evidence="14 15">
    <name type="scientific">Marinomonas sargassi</name>
    <dbReference type="NCBI Taxonomy" id="2984494"/>
    <lineage>
        <taxon>Bacteria</taxon>
        <taxon>Pseudomonadati</taxon>
        <taxon>Pseudomonadota</taxon>
        <taxon>Gammaproteobacteria</taxon>
        <taxon>Oceanospirillales</taxon>
        <taxon>Oceanospirillaceae</taxon>
        <taxon>Marinomonas</taxon>
    </lineage>
</organism>
<evidence type="ECO:0000256" key="10">
    <source>
        <dbReference type="ARBA" id="ARBA00023004"/>
    </source>
</evidence>
<feature type="transmembrane region" description="Helical" evidence="13">
    <location>
        <begin position="104"/>
        <end position="125"/>
    </location>
</feature>
<comment type="subunit">
    <text evidence="12">Part of an enzyme complex containing four subunits: a flavoprotein, an iron-sulfur protein, plus two membrane-anchoring proteins, SdhC and SdhD. The complex can form homotrimers.</text>
</comment>
<dbReference type="InterPro" id="IPR018495">
    <property type="entry name" value="Succ_DH_cyt_bsu_CS"/>
</dbReference>
<dbReference type="PIRSF" id="PIRSF000178">
    <property type="entry name" value="SDH_cyt_b560"/>
    <property type="match status" value="1"/>
</dbReference>
<keyword evidence="6" id="KW-0349">Heme</keyword>
<evidence type="ECO:0000256" key="11">
    <source>
        <dbReference type="ARBA" id="ARBA00023136"/>
    </source>
</evidence>
<evidence type="ECO:0000256" key="4">
    <source>
        <dbReference type="ARBA" id="ARBA00007244"/>
    </source>
</evidence>
<protein>
    <recommendedName>
        <fullName evidence="5">Succinate dehydrogenase cytochrome b556 subunit</fullName>
    </recommendedName>
</protein>
<dbReference type="EMBL" id="JAOVZB010000002">
    <property type="protein sequence ID" value="MCV2402591.1"/>
    <property type="molecule type" value="Genomic_DNA"/>
</dbReference>
<comment type="cofactor">
    <cofactor evidence="1">
        <name>heme</name>
        <dbReference type="ChEBI" id="CHEBI:30413"/>
    </cofactor>
</comment>
<evidence type="ECO:0000256" key="13">
    <source>
        <dbReference type="SAM" id="Phobius"/>
    </source>
</evidence>
<keyword evidence="8" id="KW-0479">Metal-binding</keyword>
<dbReference type="Gene3D" id="1.20.1300.10">
    <property type="entry name" value="Fumarate reductase/succinate dehydrogenase, transmembrane subunit"/>
    <property type="match status" value="1"/>
</dbReference>
<dbReference type="CDD" id="cd03499">
    <property type="entry name" value="SQR_TypeC_SdhC"/>
    <property type="match status" value="1"/>
</dbReference>
<dbReference type="NCBIfam" id="TIGR02970">
    <property type="entry name" value="succ_dehyd_cytB"/>
    <property type="match status" value="1"/>
</dbReference>
<evidence type="ECO:0000256" key="9">
    <source>
        <dbReference type="ARBA" id="ARBA00022989"/>
    </source>
</evidence>
<dbReference type="PANTHER" id="PTHR10978:SF5">
    <property type="entry name" value="SUCCINATE DEHYDROGENASE CYTOCHROME B560 SUBUNIT, MITOCHONDRIAL"/>
    <property type="match status" value="1"/>
</dbReference>
<feature type="transmembrane region" description="Helical" evidence="13">
    <location>
        <begin position="21"/>
        <end position="45"/>
    </location>
</feature>
<dbReference type="Proteomes" id="UP001209713">
    <property type="component" value="Unassembled WGS sequence"/>
</dbReference>